<evidence type="ECO:0008006" key="5">
    <source>
        <dbReference type="Google" id="ProtNLM"/>
    </source>
</evidence>
<comment type="caution">
    <text evidence="3">The sequence shown here is derived from an EMBL/GenBank/DDBJ whole genome shotgun (WGS) entry which is preliminary data.</text>
</comment>
<feature type="transmembrane region" description="Helical" evidence="2">
    <location>
        <begin position="51"/>
        <end position="74"/>
    </location>
</feature>
<dbReference type="RefSeq" id="WP_112735811.1">
    <property type="nucleotide sequence ID" value="NZ_PYAC01000010.1"/>
</dbReference>
<keyword evidence="2" id="KW-0472">Membrane</keyword>
<protein>
    <recommendedName>
        <fullName evidence="5">Pentapeptide repeat-containing protein</fullName>
    </recommendedName>
</protein>
<evidence type="ECO:0000313" key="3">
    <source>
        <dbReference type="EMBL" id="RAO19579.1"/>
    </source>
</evidence>
<dbReference type="Gene3D" id="2.160.20.80">
    <property type="entry name" value="E3 ubiquitin-protein ligase SopA"/>
    <property type="match status" value="1"/>
</dbReference>
<feature type="transmembrane region" description="Helical" evidence="2">
    <location>
        <begin position="20"/>
        <end position="39"/>
    </location>
</feature>
<gene>
    <name evidence="3" type="ORF">MED15_02737</name>
</gene>
<reference evidence="3 4" key="1">
    <citation type="submission" date="2018-03" db="EMBL/GenBank/DDBJ databases">
        <title>Defining the species Micromonospora saelicesensis and Micromonospora noduli under the framework of genomics.</title>
        <authorList>
            <person name="Riesco R."/>
            <person name="Trujillo M.E."/>
        </authorList>
    </citation>
    <scope>NUCLEOTIDE SEQUENCE [LARGE SCALE GENOMIC DNA]</scope>
    <source>
        <strain evidence="3 4">MED15</strain>
    </source>
</reference>
<feature type="region of interest" description="Disordered" evidence="1">
    <location>
        <begin position="263"/>
        <end position="286"/>
    </location>
</feature>
<sequence>MKLWLHSVWIAMATQAFQRWLLYLVAAGVLSTAVLMWLFPRRAGQAAVAVGRVLIEAWPSMLLVAVAVLIAAAARSRGTAQRTGQGPQLPLLVHVALLLGLAIGVAFGLGTLLWTAVGRPALTGSPSAPAPAPNVSGPPGAVTAASGWTLTNTFDAMKIVLAVVGGVGGVVALTVAYRRQHLGEAAEHREESKERRENTKLFNERFTKAVELVGSDKAAVRLAGVYAVANLANDWPGGRQMCVDVLCAYLRMPYTPPVAAKPAGEPAAAPAEDVTDSVPVGTSGRDPYEERQVRHTVIRLIRDHLRLPTTNPHSWQGRDLDFTGAVFDGGDFSRVHFSGGMVSFAKATFSAGAVSFAKAVFSGGEVTFEGARFFGGMVSFAEATFSGGEVAFEAARFCGSEVLFQKAAFSDGLIGFGRAVFSDGEVDFADATFSGGEVFLGQAVVSGGDLIFVDTLFDGCKVSFDFTRFSGGRVYFEGACFCGTVSFQRARFVGGLVDLKRAIGDVRPTFSFNNKLPNGLLLPDRWLPPSDMPLPVPTA</sequence>
<keyword evidence="2" id="KW-1133">Transmembrane helix</keyword>
<evidence type="ECO:0000313" key="4">
    <source>
        <dbReference type="Proteomes" id="UP000249045"/>
    </source>
</evidence>
<evidence type="ECO:0000256" key="2">
    <source>
        <dbReference type="SAM" id="Phobius"/>
    </source>
</evidence>
<organism evidence="3 4">
    <name type="scientific">Micromonospora noduli</name>
    <dbReference type="NCBI Taxonomy" id="709876"/>
    <lineage>
        <taxon>Bacteria</taxon>
        <taxon>Bacillati</taxon>
        <taxon>Actinomycetota</taxon>
        <taxon>Actinomycetes</taxon>
        <taxon>Micromonosporales</taxon>
        <taxon>Micromonosporaceae</taxon>
        <taxon>Micromonospora</taxon>
    </lineage>
</organism>
<keyword evidence="2" id="KW-0812">Transmembrane</keyword>
<name>A0ABX9D2Q3_9ACTN</name>
<accession>A0ABX9D2Q3</accession>
<dbReference type="Proteomes" id="UP000249045">
    <property type="component" value="Unassembled WGS sequence"/>
</dbReference>
<feature type="transmembrane region" description="Helical" evidence="2">
    <location>
        <begin position="95"/>
        <end position="117"/>
    </location>
</feature>
<proteinExistence type="predicted"/>
<keyword evidence="4" id="KW-1185">Reference proteome</keyword>
<dbReference type="EMBL" id="PYAC01000010">
    <property type="protein sequence ID" value="RAO19579.1"/>
    <property type="molecule type" value="Genomic_DNA"/>
</dbReference>
<evidence type="ECO:0000256" key="1">
    <source>
        <dbReference type="SAM" id="MobiDB-lite"/>
    </source>
</evidence>